<reference evidence="2 3" key="1">
    <citation type="submission" date="2020-06" db="EMBL/GenBank/DDBJ databases">
        <title>WGS assembly of Ceratodon purpureus strain R40.</title>
        <authorList>
            <person name="Carey S.B."/>
            <person name="Jenkins J."/>
            <person name="Shu S."/>
            <person name="Lovell J.T."/>
            <person name="Sreedasyam A."/>
            <person name="Maumus F."/>
            <person name="Tiley G.P."/>
            <person name="Fernandez-Pozo N."/>
            <person name="Barry K."/>
            <person name="Chen C."/>
            <person name="Wang M."/>
            <person name="Lipzen A."/>
            <person name="Daum C."/>
            <person name="Saski C.A."/>
            <person name="Payton A.C."/>
            <person name="Mcbreen J.C."/>
            <person name="Conrad R.E."/>
            <person name="Kollar L.M."/>
            <person name="Olsson S."/>
            <person name="Huttunen S."/>
            <person name="Landis J.B."/>
            <person name="Wickett N.J."/>
            <person name="Johnson M.G."/>
            <person name="Rensing S.A."/>
            <person name="Grimwood J."/>
            <person name="Schmutz J."/>
            <person name="Mcdaniel S.F."/>
        </authorList>
    </citation>
    <scope>NUCLEOTIDE SEQUENCE [LARGE SCALE GENOMIC DNA]</scope>
    <source>
        <strain evidence="2 3">R40</strain>
    </source>
</reference>
<keyword evidence="3" id="KW-1185">Reference proteome</keyword>
<evidence type="ECO:0000313" key="3">
    <source>
        <dbReference type="Proteomes" id="UP000822688"/>
    </source>
</evidence>
<gene>
    <name evidence="2" type="ORF">KC19_11G022000</name>
</gene>
<dbReference type="EMBL" id="CM026432">
    <property type="protein sequence ID" value="KAG0556054.1"/>
    <property type="molecule type" value="Genomic_DNA"/>
</dbReference>
<evidence type="ECO:0000313" key="2">
    <source>
        <dbReference type="EMBL" id="KAG0556054.1"/>
    </source>
</evidence>
<keyword evidence="1" id="KW-0472">Membrane</keyword>
<feature type="transmembrane region" description="Helical" evidence="1">
    <location>
        <begin position="28"/>
        <end position="58"/>
    </location>
</feature>
<keyword evidence="1" id="KW-0812">Transmembrane</keyword>
<name>A0A8T0GCH3_CERPU</name>
<feature type="transmembrane region" description="Helical" evidence="1">
    <location>
        <begin position="269"/>
        <end position="297"/>
    </location>
</feature>
<feature type="transmembrane region" description="Helical" evidence="1">
    <location>
        <begin position="94"/>
        <end position="116"/>
    </location>
</feature>
<feature type="transmembrane region" description="Helical" evidence="1">
    <location>
        <begin position="232"/>
        <end position="249"/>
    </location>
</feature>
<accession>A0A8T0GCH3</accession>
<dbReference type="AlphaFoldDB" id="A0A8T0GCH3"/>
<sequence length="340" mass="37370">MVEGIPYGLGGWGVPSIFREAGRLLGKYFTFIAPFIFAFVLPTAVIQLLEVFGLAWWASGQDPPFLQKHRHVLSKAIAGVDGSYPATPAWESEFFILLGVGILMWLLASLAIASICKTVQYIYSEEEDPSATKSIFMSLPQAILRLLVTSIWILFLTLVTIFTVSLPFYLLSVIFKEKHEALFETVNQIFIYIAVTILSFLFLLSQEVAVLEPNNYGLAALKRSSKLVQANILPALAVFAVSLVVGGSLSKLSSYIASLHGAGKVPQWAVYILAILFALLYLTYVAYIYLATVVLYFSSKVKHDAAEGTLPGFRHGGSGNPYAPLVVVSHPILQNYHNVQ</sequence>
<dbReference type="PANTHER" id="PTHR33133:SF1">
    <property type="entry name" value="EXPRESSED PROTEIN-RELATED"/>
    <property type="match status" value="1"/>
</dbReference>
<feature type="transmembrane region" description="Helical" evidence="1">
    <location>
        <begin position="143"/>
        <end position="169"/>
    </location>
</feature>
<dbReference type="Proteomes" id="UP000822688">
    <property type="component" value="Chromosome 11"/>
</dbReference>
<feature type="transmembrane region" description="Helical" evidence="1">
    <location>
        <begin position="189"/>
        <end position="211"/>
    </location>
</feature>
<dbReference type="PANTHER" id="PTHR33133">
    <property type="entry name" value="OS08G0107100 PROTEIN-RELATED"/>
    <property type="match status" value="1"/>
</dbReference>
<keyword evidence="1" id="KW-1133">Transmembrane helix</keyword>
<proteinExistence type="predicted"/>
<comment type="caution">
    <text evidence="2">The sequence shown here is derived from an EMBL/GenBank/DDBJ whole genome shotgun (WGS) entry which is preliminary data.</text>
</comment>
<organism evidence="2 3">
    <name type="scientific">Ceratodon purpureus</name>
    <name type="common">Fire moss</name>
    <name type="synonym">Dicranum purpureum</name>
    <dbReference type="NCBI Taxonomy" id="3225"/>
    <lineage>
        <taxon>Eukaryota</taxon>
        <taxon>Viridiplantae</taxon>
        <taxon>Streptophyta</taxon>
        <taxon>Embryophyta</taxon>
        <taxon>Bryophyta</taxon>
        <taxon>Bryophytina</taxon>
        <taxon>Bryopsida</taxon>
        <taxon>Dicranidae</taxon>
        <taxon>Pseudoditrichales</taxon>
        <taxon>Ditrichaceae</taxon>
        <taxon>Ceratodon</taxon>
    </lineage>
</organism>
<evidence type="ECO:0000256" key="1">
    <source>
        <dbReference type="SAM" id="Phobius"/>
    </source>
</evidence>
<protein>
    <submittedName>
        <fullName evidence="2">Uncharacterized protein</fullName>
    </submittedName>
</protein>